<dbReference type="RefSeq" id="WP_176064421.1">
    <property type="nucleotide sequence ID" value="NZ_BJTG01000003.1"/>
</dbReference>
<evidence type="ECO:0000256" key="1">
    <source>
        <dbReference type="SAM" id="MobiDB-lite"/>
    </source>
</evidence>
<dbReference type="InterPro" id="IPR011055">
    <property type="entry name" value="Dup_hybrid_motif"/>
</dbReference>
<evidence type="ECO:0000259" key="3">
    <source>
        <dbReference type="Pfam" id="PF01551"/>
    </source>
</evidence>
<dbReference type="Proteomes" id="UP000503640">
    <property type="component" value="Unassembled WGS sequence"/>
</dbReference>
<protein>
    <recommendedName>
        <fullName evidence="3">M23ase beta-sheet core domain-containing protein</fullName>
    </recommendedName>
</protein>
<reference evidence="5" key="1">
    <citation type="journal article" date="2020" name="Appl. Environ. Microbiol.">
        <title>Diazotrophic Anaeromyxobacter Isolates from Soils.</title>
        <authorList>
            <person name="Masuda Y."/>
            <person name="Yamanaka H."/>
            <person name="Xu Z.X."/>
            <person name="Shiratori Y."/>
            <person name="Aono T."/>
            <person name="Amachi S."/>
            <person name="Senoo K."/>
            <person name="Itoh H."/>
        </authorList>
    </citation>
    <scope>NUCLEOTIDE SEQUENCE [LARGE SCALE GENOMIC DNA]</scope>
    <source>
        <strain evidence="5">R267</strain>
    </source>
</reference>
<evidence type="ECO:0000256" key="2">
    <source>
        <dbReference type="SAM" id="SignalP"/>
    </source>
</evidence>
<dbReference type="Pfam" id="PF01551">
    <property type="entry name" value="Peptidase_M23"/>
    <property type="match status" value="1"/>
</dbReference>
<name>A0A7I9VLF7_9BACT</name>
<comment type="caution">
    <text evidence="4">The sequence shown here is derived from an EMBL/GenBank/DDBJ whole genome shotgun (WGS) entry which is preliminary data.</text>
</comment>
<dbReference type="Gene3D" id="2.70.70.10">
    <property type="entry name" value="Glucose Permease (Domain IIA)"/>
    <property type="match status" value="1"/>
</dbReference>
<proteinExistence type="predicted"/>
<dbReference type="PANTHER" id="PTHR21666">
    <property type="entry name" value="PEPTIDASE-RELATED"/>
    <property type="match status" value="1"/>
</dbReference>
<dbReference type="InterPro" id="IPR016047">
    <property type="entry name" value="M23ase_b-sheet_dom"/>
</dbReference>
<dbReference type="AlphaFoldDB" id="A0A7I9VLF7"/>
<sequence>MRRALPTLLLLAACATAPAKLAWDATEGGEPYGPTARLKAIRGASLIATGQAIANPTSTSTSTSTATATASFAATASSTATATAGPTATLAAAPSLTAAGPGFSDEQLLAVDPDEPPLPPVANPAPERTAAEPPAGPPIDAALLRFAADARARRSELPRAAAFPPAVAAAWDDLALEVERYLARPMPQTPLAELVRARVALEAELDFDRRRFGAPSPELSAHLRAQLARLGQRAEAARALGQSLFAVTRPPVLRWPIADAGLSSGFGPRLHPIDHIRRMHWGIDLASATGRVVSSAARGFVVRAGFTPGYGLAVEVRHDGELTSRYGHLSRLLCGAGDRLDAGQPIGLVGATGRATGPHLHFEVWRGGRAEDPLALLGARMSGSAGGL</sequence>
<feature type="compositionally biased region" description="Low complexity" evidence="1">
    <location>
        <begin position="124"/>
        <end position="138"/>
    </location>
</feature>
<dbReference type="EMBL" id="BJTG01000003">
    <property type="protein sequence ID" value="GEJ56960.1"/>
    <property type="molecule type" value="Genomic_DNA"/>
</dbReference>
<keyword evidence="5" id="KW-1185">Reference proteome</keyword>
<keyword evidence="2" id="KW-0732">Signal</keyword>
<dbReference type="InterPro" id="IPR050570">
    <property type="entry name" value="Cell_wall_metabolism_enzyme"/>
</dbReference>
<dbReference type="SUPFAM" id="SSF51261">
    <property type="entry name" value="Duplicated hybrid motif"/>
    <property type="match status" value="1"/>
</dbReference>
<evidence type="ECO:0000313" key="5">
    <source>
        <dbReference type="Proteomes" id="UP000503640"/>
    </source>
</evidence>
<evidence type="ECO:0000313" key="4">
    <source>
        <dbReference type="EMBL" id="GEJ56960.1"/>
    </source>
</evidence>
<dbReference type="PANTHER" id="PTHR21666:SF270">
    <property type="entry name" value="MUREIN HYDROLASE ACTIVATOR ENVC"/>
    <property type="match status" value="1"/>
</dbReference>
<dbReference type="GO" id="GO:0004222">
    <property type="term" value="F:metalloendopeptidase activity"/>
    <property type="evidence" value="ECO:0007669"/>
    <property type="project" value="TreeGrafter"/>
</dbReference>
<feature type="domain" description="M23ase beta-sheet core" evidence="3">
    <location>
        <begin position="278"/>
        <end position="373"/>
    </location>
</feature>
<gene>
    <name evidence="4" type="ORF">AMYX_17010</name>
</gene>
<feature type="chain" id="PRO_5029846351" description="M23ase beta-sheet core domain-containing protein" evidence="2">
    <location>
        <begin position="20"/>
        <end position="388"/>
    </location>
</feature>
<dbReference type="CDD" id="cd12797">
    <property type="entry name" value="M23_peptidase"/>
    <property type="match status" value="1"/>
</dbReference>
<feature type="signal peptide" evidence="2">
    <location>
        <begin position="1"/>
        <end position="19"/>
    </location>
</feature>
<organism evidence="4 5">
    <name type="scientific">Anaeromyxobacter diazotrophicus</name>
    <dbReference type="NCBI Taxonomy" id="2590199"/>
    <lineage>
        <taxon>Bacteria</taxon>
        <taxon>Pseudomonadati</taxon>
        <taxon>Myxococcota</taxon>
        <taxon>Myxococcia</taxon>
        <taxon>Myxococcales</taxon>
        <taxon>Cystobacterineae</taxon>
        <taxon>Anaeromyxobacteraceae</taxon>
        <taxon>Anaeromyxobacter</taxon>
    </lineage>
</organism>
<accession>A0A7I9VLF7</accession>
<feature type="region of interest" description="Disordered" evidence="1">
    <location>
        <begin position="111"/>
        <end position="138"/>
    </location>
</feature>